<sequence>MKQVDDAITFFQSLYRKMLETKEDEDIKIYLDVMSMICRHKHEELLKWWSDRAFYGVQYLVQMLERTRCKGVRDSILACFHDLFAFRANCEEFITCGGPAVLLKFAACVHVERHSGNHVVRTDKMIEAGKETTYEQQEYRLWYCSELEEDRAYLLSEIQESLHAQKIRPSSYFRLKDEEQWKPLSEFPQLHLTIGLQGKGMTHVDVSVTCLKLIYKLCRLFPSFSENGIPFLPVSRIKRNLWSRSCLSHIVQLMLSGHESVVDEAVKLLMEMLHSGDTVSLRKLYKTGFFFFALGYPRSNVHGISWILKRIHLDQDFYRRDSLVDNSFSPRRSILYDLLPESLICFLHRHTSENFAEMFLGDTNNPEAIWHNKMRRHLIYEISRHVSDFTFVLRENILAEYEYSPLLSPVQYAELQEEIWCHNFYLRNLCNTDLFPNWPIHEPFEILRSIIERWSEQTTQGSTSSTMTSDLAFKKLGLEKTDDAQEVRSAYRRLAVQLHPDKNPNGRAEFEEVQSAYEFLSKEYLDSDSQDCYLSRSKETLLLLRAQSILFRRCGASLSLYRYPCYQSLCRLIEKEMSRGNHEILCAAFEIIALSTSVDRGNAHEYVLSGGYLLLKESLWKLSSELEGSTKREDLRLRACAFICQALSAIVDQEDSKSEILLSDFSSEARVSLLQCMEHTLELDQSPALITATLYFCLNICKFKDAVKDLLSRGVLWNFLRLLLTYEVGAGIARQYLEQDFERFELYTKMPPLLYDEQVASIQNWQSIVTLWLLSKWSNVLEEDGSLTYASLQLRESLNACLTPSIGSRVIFLCEEIEMEASHKSLSRSQALDCATQKAADILIIIATKSESPSCLWNMQMRTRLQSYITSRRRDISQSSIQDLMYENLQNEIYIAETYLRLLAQSACEDVEDRHKLCYCIFRFILSHHHHNDEIEVLLRDAREHVSLMLADAWRDDVSCSVSESDFHGRVSMQYRYKQEQFDGDLILALDAIRIILAHEHQLLFDTKGINIRFPPCAAQCLQWIPLLLSVTTMSIKACKCISLIFLDLARMYKTQLACSLRSPDLMDFFMIVGRTCDGLMTELIGCLQELLSDGDFLEEFRSRGGVIDLLAWSLSGDEEHLTRGLSTLACAMKESLYGPRVRKDVSRWFPPALLRGLSSSPADCIALLRSTTRSAEFIWNKNCLDELQAGVCRAHTELKKSGNCKELHDKLKIEYSAYDDLMIVGDIFIDIFVKDPMAKLSNPTGFLDALVSAILTLIEQPVEEMETFDESGLLTKFGRNDRQALDRIAEALFTLLRIRSTLTAHLSRSGSLQKIQRSFQLFTSTTTRSEMILLKIFRIASDNAECVEALIASQGVKLILDFIRDRTSLRLVPALDILRACLAHEDTSISRHLIDLGALKILLDLLEESPAGIHDYAVARVHAIEMIKQLERDPSRGSVIRSLLESCQVWQSCKNQKHDLFISTQSHNLLQIAAAKDSNSSPDEIDSSVL</sequence>
<protein>
    <recommendedName>
        <fullName evidence="1">J domain-containing protein</fullName>
    </recommendedName>
</protein>
<feature type="domain" description="J" evidence="1">
    <location>
        <begin position="471"/>
        <end position="534"/>
    </location>
</feature>
<dbReference type="PANTHER" id="PTHR36983:SF2">
    <property type="entry name" value="DNAJ HOMOLOG SUBFAMILY C MEMBER 13"/>
    <property type="match status" value="1"/>
</dbReference>
<dbReference type="CDD" id="cd06257">
    <property type="entry name" value="DnaJ"/>
    <property type="match status" value="1"/>
</dbReference>
<dbReference type="InterPro" id="IPR016024">
    <property type="entry name" value="ARM-type_fold"/>
</dbReference>
<evidence type="ECO:0000259" key="1">
    <source>
        <dbReference type="PROSITE" id="PS50076"/>
    </source>
</evidence>
<proteinExistence type="predicted"/>
<dbReference type="InterPro" id="IPR001623">
    <property type="entry name" value="DnaJ_domain"/>
</dbReference>
<dbReference type="PROSITE" id="PS50076">
    <property type="entry name" value="DNAJ_2"/>
    <property type="match status" value="1"/>
</dbReference>
<dbReference type="SUPFAM" id="SSF48371">
    <property type="entry name" value="ARM repeat"/>
    <property type="match status" value="2"/>
</dbReference>
<dbReference type="InterPro" id="IPR044978">
    <property type="entry name" value="GRV2/DNAJC13"/>
</dbReference>
<organism evidence="2">
    <name type="scientific">Hanusia phi</name>
    <dbReference type="NCBI Taxonomy" id="3032"/>
    <lineage>
        <taxon>Eukaryota</taxon>
        <taxon>Cryptophyceae</taxon>
        <taxon>Pyrenomonadales</taxon>
        <taxon>Geminigeraceae</taxon>
        <taxon>Hanusia</taxon>
    </lineage>
</organism>
<dbReference type="InterPro" id="IPR036869">
    <property type="entry name" value="J_dom_sf"/>
</dbReference>
<gene>
    <name evidence="2" type="ORF">HPHI1048_LOCUS5525</name>
</gene>
<dbReference type="SUPFAM" id="SSF46565">
    <property type="entry name" value="Chaperone J-domain"/>
    <property type="match status" value="1"/>
</dbReference>
<dbReference type="Gene3D" id="1.25.10.10">
    <property type="entry name" value="Leucine-rich Repeat Variant"/>
    <property type="match status" value="1"/>
</dbReference>
<name>A0A7S0E5B0_9CRYP</name>
<dbReference type="GO" id="GO:0006898">
    <property type="term" value="P:receptor-mediated endocytosis"/>
    <property type="evidence" value="ECO:0007669"/>
    <property type="project" value="TreeGrafter"/>
</dbReference>
<dbReference type="PANTHER" id="PTHR36983">
    <property type="entry name" value="DNAJ HOMOLOG SUBFAMILY C MEMBER 13"/>
    <property type="match status" value="1"/>
</dbReference>
<dbReference type="EMBL" id="HBEO01007894">
    <property type="protein sequence ID" value="CAD8474970.1"/>
    <property type="molecule type" value="Transcribed_RNA"/>
</dbReference>
<dbReference type="Gene3D" id="1.10.287.110">
    <property type="entry name" value="DnaJ domain"/>
    <property type="match status" value="1"/>
</dbReference>
<dbReference type="InterPro" id="IPR011989">
    <property type="entry name" value="ARM-like"/>
</dbReference>
<dbReference type="GO" id="GO:0007032">
    <property type="term" value="P:endosome organization"/>
    <property type="evidence" value="ECO:0007669"/>
    <property type="project" value="InterPro"/>
</dbReference>
<dbReference type="SMART" id="SM00271">
    <property type="entry name" value="DnaJ"/>
    <property type="match status" value="1"/>
</dbReference>
<dbReference type="Pfam" id="PF00226">
    <property type="entry name" value="DnaJ"/>
    <property type="match status" value="1"/>
</dbReference>
<dbReference type="GO" id="GO:2000641">
    <property type="term" value="P:regulation of early endosome to late endosome transport"/>
    <property type="evidence" value="ECO:0007669"/>
    <property type="project" value="InterPro"/>
</dbReference>
<accession>A0A7S0E5B0</accession>
<dbReference type="PRINTS" id="PR00625">
    <property type="entry name" value="JDOMAIN"/>
</dbReference>
<evidence type="ECO:0000313" key="2">
    <source>
        <dbReference type="EMBL" id="CAD8474970.1"/>
    </source>
</evidence>
<dbReference type="GO" id="GO:0010008">
    <property type="term" value="C:endosome membrane"/>
    <property type="evidence" value="ECO:0007669"/>
    <property type="project" value="TreeGrafter"/>
</dbReference>
<reference evidence="2" key="1">
    <citation type="submission" date="2021-01" db="EMBL/GenBank/DDBJ databases">
        <authorList>
            <person name="Corre E."/>
            <person name="Pelletier E."/>
            <person name="Niang G."/>
            <person name="Scheremetjew M."/>
            <person name="Finn R."/>
            <person name="Kale V."/>
            <person name="Holt S."/>
            <person name="Cochrane G."/>
            <person name="Meng A."/>
            <person name="Brown T."/>
            <person name="Cohen L."/>
        </authorList>
    </citation>
    <scope>NUCLEOTIDE SEQUENCE</scope>
    <source>
        <strain evidence="2">CCMP325</strain>
    </source>
</reference>